<dbReference type="GO" id="GO:0016042">
    <property type="term" value="P:lipid catabolic process"/>
    <property type="evidence" value="ECO:0007669"/>
    <property type="project" value="UniProtKB-UniRule"/>
</dbReference>
<dbReference type="PROSITE" id="PS51635">
    <property type="entry name" value="PNPLA"/>
    <property type="match status" value="1"/>
</dbReference>
<dbReference type="Gene3D" id="3.40.1090.10">
    <property type="entry name" value="Cytosolic phospholipase A2 catalytic domain"/>
    <property type="match status" value="2"/>
</dbReference>
<feature type="short sequence motif" description="DGA/G" evidence="4">
    <location>
        <begin position="221"/>
        <end position="223"/>
    </location>
</feature>
<evidence type="ECO:0000313" key="7">
    <source>
        <dbReference type="Proteomes" id="UP000198589"/>
    </source>
</evidence>
<comment type="caution">
    <text evidence="4">Lacks conserved residue(s) required for the propagation of feature annotation.</text>
</comment>
<dbReference type="InterPro" id="IPR002641">
    <property type="entry name" value="PNPLA_dom"/>
</dbReference>
<proteinExistence type="predicted"/>
<name>A0A1I2ES50_9ACTN</name>
<feature type="active site" description="Nucleophile" evidence="4">
    <location>
        <position position="53"/>
    </location>
</feature>
<evidence type="ECO:0000259" key="5">
    <source>
        <dbReference type="PROSITE" id="PS51635"/>
    </source>
</evidence>
<dbReference type="Proteomes" id="UP000198589">
    <property type="component" value="Unassembled WGS sequence"/>
</dbReference>
<evidence type="ECO:0000313" key="6">
    <source>
        <dbReference type="EMBL" id="SFE95268.1"/>
    </source>
</evidence>
<dbReference type="PANTHER" id="PTHR14226:SF78">
    <property type="entry name" value="SLR0060 PROTEIN"/>
    <property type="match status" value="1"/>
</dbReference>
<dbReference type="STRING" id="1798228.SAMN05216574_107158"/>
<evidence type="ECO:0000256" key="2">
    <source>
        <dbReference type="ARBA" id="ARBA00022963"/>
    </source>
</evidence>
<keyword evidence="7" id="KW-1185">Reference proteome</keyword>
<keyword evidence="2 4" id="KW-0442">Lipid degradation</keyword>
<feature type="active site" description="Proton acceptor" evidence="4">
    <location>
        <position position="221"/>
    </location>
</feature>
<dbReference type="EMBL" id="FOND01000007">
    <property type="protein sequence ID" value="SFE95268.1"/>
    <property type="molecule type" value="Genomic_DNA"/>
</dbReference>
<accession>A0A1I2ES50</accession>
<feature type="domain" description="PNPLA" evidence="5">
    <location>
        <begin position="17"/>
        <end position="234"/>
    </location>
</feature>
<dbReference type="AlphaFoldDB" id="A0A1I2ES50"/>
<keyword evidence="3 4" id="KW-0443">Lipid metabolism</keyword>
<feature type="short sequence motif" description="GXSXG" evidence="4">
    <location>
        <begin position="51"/>
        <end position="55"/>
    </location>
</feature>
<evidence type="ECO:0000256" key="3">
    <source>
        <dbReference type="ARBA" id="ARBA00023098"/>
    </source>
</evidence>
<evidence type="ECO:0000256" key="4">
    <source>
        <dbReference type="PROSITE-ProRule" id="PRU01161"/>
    </source>
</evidence>
<reference evidence="7" key="1">
    <citation type="submission" date="2016-10" db="EMBL/GenBank/DDBJ databases">
        <authorList>
            <person name="Varghese N."/>
            <person name="Submissions S."/>
        </authorList>
    </citation>
    <scope>NUCLEOTIDE SEQUENCE [LARGE SCALE GENOMIC DNA]</scope>
    <source>
        <strain evidence="7">DSM 46838</strain>
    </source>
</reference>
<dbReference type="InterPro" id="IPR050301">
    <property type="entry name" value="NTE"/>
</dbReference>
<protein>
    <submittedName>
        <fullName evidence="6">NTE family protein</fullName>
    </submittedName>
</protein>
<dbReference type="PANTHER" id="PTHR14226">
    <property type="entry name" value="NEUROPATHY TARGET ESTERASE/SWISS CHEESE D.MELANOGASTER"/>
    <property type="match status" value="1"/>
</dbReference>
<organism evidence="6 7">
    <name type="scientific">Blastococcus tunisiensis</name>
    <dbReference type="NCBI Taxonomy" id="1798228"/>
    <lineage>
        <taxon>Bacteria</taxon>
        <taxon>Bacillati</taxon>
        <taxon>Actinomycetota</taxon>
        <taxon>Actinomycetes</taxon>
        <taxon>Geodermatophilales</taxon>
        <taxon>Geodermatophilaceae</taxon>
        <taxon>Blastococcus</taxon>
    </lineage>
</organism>
<gene>
    <name evidence="6" type="ORF">SAMN05216574_107158</name>
</gene>
<dbReference type="InterPro" id="IPR016035">
    <property type="entry name" value="Acyl_Trfase/lysoPLipase"/>
</dbReference>
<dbReference type="GO" id="GO:0016787">
    <property type="term" value="F:hydrolase activity"/>
    <property type="evidence" value="ECO:0007669"/>
    <property type="project" value="UniProtKB-UniRule"/>
</dbReference>
<dbReference type="Pfam" id="PF01734">
    <property type="entry name" value="Patatin"/>
    <property type="match status" value="1"/>
</dbReference>
<sequence length="368" mass="40126">MATVAWWEPMTTDRVGLALSGGGFRATAFGLGCLRALHDTGVLSKVTVVSGISGGSLLAALWAYGPSTFQEFDGQVVELLGRGLQLELTTRTLSPVRVARRGVDLIAAARPDGRVRPSRNRTDVLAALLTDCTFGDKYLPDVTYAGLSTVLSATDLITSRAVRFGSDLSSLSTYGRIVEPIRVAEAVAASAAFPLAFPAVQRTYTFERGGQTQQQRLALTDGGVYDNLGLSVLEPGRNPRFSDHVYPLDYIVACDAGRQERGASRARVLPFRLMRSFDITYRKTQDGTRARLHAARSTGQIRGFVHAYLGMRDRRLPMPAPGLVPMEQVNQYGTNFKKMSRENLDAITSRGEQLTRLLLQHYCPALLG</sequence>
<keyword evidence="1 4" id="KW-0378">Hydrolase</keyword>
<dbReference type="SUPFAM" id="SSF52151">
    <property type="entry name" value="FabD/lysophospholipase-like"/>
    <property type="match status" value="1"/>
</dbReference>
<evidence type="ECO:0000256" key="1">
    <source>
        <dbReference type="ARBA" id="ARBA00022801"/>
    </source>
</evidence>